<proteinExistence type="predicted"/>
<accession>K9ZY70</accession>
<protein>
    <recommendedName>
        <fullName evidence="4">LytR/CpsA/Psr regulator C-terminal domain-containing protein</fullName>
    </recommendedName>
</protein>
<dbReference type="RefSeq" id="WP_015234861.1">
    <property type="nucleotide sequence ID" value="NC_019793.1"/>
</dbReference>
<dbReference type="PATRIC" id="fig|937777.3.peg.990"/>
<sequence length="142" mass="15248">MWRTWALGAALALGGFVSAQSNGSPAVGEAVSEIMALLPKVECAEPEVWEVEGDAQGAARFLLNTLRQRGWSVMEHGPTRRSYALIVDPNPNDPVAVAIAGYLVDEQSRQSTAFLAECKLTSSDAGGDMYTRLSPLDVIARR</sequence>
<dbReference type="KEGG" id="dpd:Deipe_0987"/>
<dbReference type="EMBL" id="CP003382">
    <property type="protein sequence ID" value="AFZ66551.1"/>
    <property type="molecule type" value="Genomic_DNA"/>
</dbReference>
<keyword evidence="3" id="KW-1185">Reference proteome</keyword>
<dbReference type="AlphaFoldDB" id="K9ZY70"/>
<evidence type="ECO:0008006" key="4">
    <source>
        <dbReference type="Google" id="ProtNLM"/>
    </source>
</evidence>
<reference evidence="3" key="1">
    <citation type="submission" date="2012-03" db="EMBL/GenBank/DDBJ databases">
        <title>Complete sequence of chromosome of Deinococcus peraridilitoris DSM 19664.</title>
        <authorList>
            <person name="Lucas S."/>
            <person name="Copeland A."/>
            <person name="Lapidus A."/>
            <person name="Glavina del Rio T."/>
            <person name="Dalin E."/>
            <person name="Tice H."/>
            <person name="Bruce D."/>
            <person name="Goodwin L."/>
            <person name="Pitluck S."/>
            <person name="Peters L."/>
            <person name="Mikhailova N."/>
            <person name="Lu M."/>
            <person name="Kyrpides N."/>
            <person name="Mavromatis K."/>
            <person name="Ivanova N."/>
            <person name="Brettin T."/>
            <person name="Detter J.C."/>
            <person name="Han C."/>
            <person name="Larimer F."/>
            <person name="Land M."/>
            <person name="Hauser L."/>
            <person name="Markowitz V."/>
            <person name="Cheng J.-F."/>
            <person name="Hugenholtz P."/>
            <person name="Woyke T."/>
            <person name="Wu D."/>
            <person name="Pukall R."/>
            <person name="Steenblock K."/>
            <person name="Brambilla E."/>
            <person name="Klenk H.-P."/>
            <person name="Eisen J.A."/>
        </authorList>
    </citation>
    <scope>NUCLEOTIDE SEQUENCE [LARGE SCALE GENOMIC DNA]</scope>
    <source>
        <strain evidence="3">DSM 19664 / LMG 22246 / CIP 109416 / KR-200</strain>
    </source>
</reference>
<evidence type="ECO:0000313" key="2">
    <source>
        <dbReference type="EMBL" id="AFZ66551.1"/>
    </source>
</evidence>
<dbReference type="HOGENOM" id="CLU_1812603_0_0_0"/>
<dbReference type="Proteomes" id="UP000010467">
    <property type="component" value="Chromosome"/>
</dbReference>
<feature type="chain" id="PRO_5003938895" description="LytR/CpsA/Psr regulator C-terminal domain-containing protein" evidence="1">
    <location>
        <begin position="20"/>
        <end position="142"/>
    </location>
</feature>
<keyword evidence="1" id="KW-0732">Signal</keyword>
<name>K9ZY70_DEIPD</name>
<dbReference type="OrthoDB" id="9999210at2"/>
<evidence type="ECO:0000313" key="3">
    <source>
        <dbReference type="Proteomes" id="UP000010467"/>
    </source>
</evidence>
<organism evidence="2 3">
    <name type="scientific">Deinococcus peraridilitoris (strain DSM 19664 / LMG 22246 / CIP 109416 / KR-200)</name>
    <dbReference type="NCBI Taxonomy" id="937777"/>
    <lineage>
        <taxon>Bacteria</taxon>
        <taxon>Thermotogati</taxon>
        <taxon>Deinococcota</taxon>
        <taxon>Deinococci</taxon>
        <taxon>Deinococcales</taxon>
        <taxon>Deinococcaceae</taxon>
        <taxon>Deinococcus</taxon>
    </lineage>
</organism>
<evidence type="ECO:0000256" key="1">
    <source>
        <dbReference type="SAM" id="SignalP"/>
    </source>
</evidence>
<gene>
    <name evidence="2" type="ordered locus">Deipe_0987</name>
</gene>
<feature type="signal peptide" evidence="1">
    <location>
        <begin position="1"/>
        <end position="19"/>
    </location>
</feature>